<comment type="cofactor">
    <cofactor evidence="1">
        <name>Zn(2+)</name>
        <dbReference type="ChEBI" id="CHEBI:29105"/>
    </cofactor>
</comment>
<dbReference type="InterPro" id="IPR000834">
    <property type="entry name" value="Peptidase_M14"/>
</dbReference>
<accession>A0A940P9M7</accession>
<dbReference type="PANTHER" id="PTHR11705:SF143">
    <property type="entry name" value="SLL0236 PROTEIN"/>
    <property type="match status" value="1"/>
</dbReference>
<dbReference type="Gene3D" id="3.40.630.10">
    <property type="entry name" value="Zn peptidases"/>
    <property type="match status" value="1"/>
</dbReference>
<protein>
    <recommendedName>
        <fullName evidence="7">Peptidase M14 domain-containing protein</fullName>
    </recommendedName>
</protein>
<sequence length="1059" mass="122085">MEKLVIRAGMSLAEQKQAIQVAFMQGFRAEMAIFPICDIENWTNVAFLYQENQLVNLSTTDEGNSVNQFAEKSLDFDWRSQQGLESLFERDYLLQDLNDDFLADQLALKVWLVEAVDVWQLSALCNIMYRFGMETTAYEGSLFATAEDAGNLLVVETNDRSGISVAENQGRKVIKLRGEGQSLVNFVAHFCQFFPDDQSGGSLLTVMQEMTKSFCLQNPDGQQVYTATKEESQTQDFLQYIAPVKIFEKEYSLIWEVTEFKVFLQEEIYPQLRPGDSIAIYGSLSEGIEQRQQLQAEIIQELLEMKVEVTKVEIVSAYKQGFSWISDYVIPELSQLERLDRIDIQFKPFLPEGQEEWLDEDGATPSYHTVSDDNPDRWLDLPIRFLQELYPIDDVLAEKLSLSTDSIQFSVNNQQETTYLLKGYAQEQEVYHKSYQAVWAERSYIDQFPELGKAHPATGQIRVEINQKEVIQQRIKTDLERIWDSYQQELLPTFGELVTAKTNGLGENCHEPLFSKIVLEATVSEPEYYLNSRQDMISSLNSFHEDLYFVGLDYFKKYGLKKWNRLLDAPGLLLPVLKVGTGAPSFKCTVYDQEDTQPFIWQAGRKRYSQYRKEEVKVFIEEINESCEPGLFDLVIRTEGIAEDYLDHYVRLVRTGDLEVVSHLKRFASLSFKTDEAVFSAEIPAKAATLPTLSIEEIDLMETEVIGYQAYSQIITQLKCVPELSVSQIGTTYQGREIYGIQIAGNTSAYVSRVKRLTNYPSLIINARHHANEVSGTNGALLLIKELLTNPKYASLSERLNLMIVPLENVDGAEIHHQLQQQNPCWKLHVARFNAVGKEFYNEYFNHDTIYPEALAFTKIWYQLLPDVVVDNHGVPSHEWDQQFSGYTSPSYKGFWLPRSLLYGYFWAVKDDKFKANLQLNQAIEKAIAQAIGANQEMTSLNKEWMNRFETYAHKWLPQLFPANYYQNMINYWLYFDYEVDHRYPSIRFPWITSVAYTSEVADETAQGAYLKLCGETHLTHDLATIDLLLKLEPNWSEEWQVGEESLRLKRIRQRPLLG</sequence>
<name>A0A940P9M7_9ENTE</name>
<evidence type="ECO:0000256" key="1">
    <source>
        <dbReference type="ARBA" id="ARBA00001947"/>
    </source>
</evidence>
<dbReference type="GO" id="GO:0006508">
    <property type="term" value="P:proteolysis"/>
    <property type="evidence" value="ECO:0007669"/>
    <property type="project" value="UniProtKB-KW"/>
</dbReference>
<evidence type="ECO:0000256" key="2">
    <source>
        <dbReference type="ARBA" id="ARBA00005988"/>
    </source>
</evidence>
<keyword evidence="5" id="KW-0862">Zinc</keyword>
<organism evidence="8 9">
    <name type="scientific">Vagococcus allomyrinae</name>
    <dbReference type="NCBI Taxonomy" id="2794353"/>
    <lineage>
        <taxon>Bacteria</taxon>
        <taxon>Bacillati</taxon>
        <taxon>Bacillota</taxon>
        <taxon>Bacilli</taxon>
        <taxon>Lactobacillales</taxon>
        <taxon>Enterococcaceae</taxon>
        <taxon>Vagococcus</taxon>
    </lineage>
</organism>
<dbReference type="GO" id="GO:0004181">
    <property type="term" value="F:metallocarboxypeptidase activity"/>
    <property type="evidence" value="ECO:0007669"/>
    <property type="project" value="InterPro"/>
</dbReference>
<keyword evidence="9" id="KW-1185">Reference proteome</keyword>
<evidence type="ECO:0000259" key="7">
    <source>
        <dbReference type="SMART" id="SM00631"/>
    </source>
</evidence>
<dbReference type="EMBL" id="JAEEGA010000009">
    <property type="protein sequence ID" value="MBP1042181.1"/>
    <property type="molecule type" value="Genomic_DNA"/>
</dbReference>
<evidence type="ECO:0000256" key="3">
    <source>
        <dbReference type="ARBA" id="ARBA00022670"/>
    </source>
</evidence>
<dbReference type="Proteomes" id="UP000674938">
    <property type="component" value="Unassembled WGS sequence"/>
</dbReference>
<dbReference type="GO" id="GO:0005615">
    <property type="term" value="C:extracellular space"/>
    <property type="evidence" value="ECO:0007669"/>
    <property type="project" value="TreeGrafter"/>
</dbReference>
<keyword evidence="6" id="KW-0482">Metalloprotease</keyword>
<evidence type="ECO:0000256" key="4">
    <source>
        <dbReference type="ARBA" id="ARBA00022801"/>
    </source>
</evidence>
<proteinExistence type="inferred from homology"/>
<evidence type="ECO:0000313" key="8">
    <source>
        <dbReference type="EMBL" id="MBP1042181.1"/>
    </source>
</evidence>
<comment type="similarity">
    <text evidence="2">Belongs to the peptidase M14 family.</text>
</comment>
<gene>
    <name evidence="8" type="ORF">I6N95_14275</name>
</gene>
<dbReference type="PANTHER" id="PTHR11705">
    <property type="entry name" value="PROTEASE FAMILY M14 CARBOXYPEPTIDASE A,B"/>
    <property type="match status" value="1"/>
</dbReference>
<comment type="caution">
    <text evidence="8">The sequence shown here is derived from an EMBL/GenBank/DDBJ whole genome shotgun (WGS) entry which is preliminary data.</text>
</comment>
<evidence type="ECO:0000256" key="5">
    <source>
        <dbReference type="ARBA" id="ARBA00022833"/>
    </source>
</evidence>
<dbReference type="AlphaFoldDB" id="A0A940P9M7"/>
<dbReference type="GO" id="GO:0008270">
    <property type="term" value="F:zinc ion binding"/>
    <property type="evidence" value="ECO:0007669"/>
    <property type="project" value="InterPro"/>
</dbReference>
<keyword evidence="3" id="KW-0645">Protease</keyword>
<keyword evidence="4" id="KW-0378">Hydrolase</keyword>
<evidence type="ECO:0000256" key="6">
    <source>
        <dbReference type="ARBA" id="ARBA00023049"/>
    </source>
</evidence>
<dbReference type="Pfam" id="PF00246">
    <property type="entry name" value="Peptidase_M14"/>
    <property type="match status" value="1"/>
</dbReference>
<evidence type="ECO:0000313" key="9">
    <source>
        <dbReference type="Proteomes" id="UP000674938"/>
    </source>
</evidence>
<feature type="domain" description="Peptidase M14" evidence="7">
    <location>
        <begin position="708"/>
        <end position="930"/>
    </location>
</feature>
<dbReference type="SMART" id="SM00631">
    <property type="entry name" value="Zn_pept"/>
    <property type="match status" value="1"/>
</dbReference>
<dbReference type="CDD" id="cd06232">
    <property type="entry name" value="M14-like"/>
    <property type="match status" value="1"/>
</dbReference>
<reference evidence="8" key="1">
    <citation type="submission" date="2020-12" db="EMBL/GenBank/DDBJ databases">
        <title>Vagococcus allomyrinae sp. nov. and Enterococcus lavae sp. nov., isolated from the larvae of Allomyrina dichotoma.</title>
        <authorList>
            <person name="Lee S.D."/>
        </authorList>
    </citation>
    <scope>NUCLEOTIDE SEQUENCE</scope>
    <source>
        <strain evidence="8">BWB3-3</strain>
    </source>
</reference>
<dbReference type="RefSeq" id="WP_209529142.1">
    <property type="nucleotide sequence ID" value="NZ_JAEEGA010000009.1"/>
</dbReference>
<dbReference type="SUPFAM" id="SSF53187">
    <property type="entry name" value="Zn-dependent exopeptidases"/>
    <property type="match status" value="1"/>
</dbReference>